<feature type="compositionally biased region" description="Basic residues" evidence="1">
    <location>
        <begin position="283"/>
        <end position="293"/>
    </location>
</feature>
<feature type="compositionally biased region" description="Low complexity" evidence="1">
    <location>
        <begin position="1124"/>
        <end position="1155"/>
    </location>
</feature>
<dbReference type="EMBL" id="KL142427">
    <property type="protein sequence ID" value="KDR66138.1"/>
    <property type="molecule type" value="Genomic_DNA"/>
</dbReference>
<evidence type="ECO:0000256" key="1">
    <source>
        <dbReference type="SAM" id="MobiDB-lite"/>
    </source>
</evidence>
<keyword evidence="3" id="KW-1185">Reference proteome</keyword>
<sequence>MGAGALDLELELGRGLGISGAGYGRAGEAWMERSPASSSAHSNHPYGQFSPSVSVSSPLSGGAKEKEKRRPNVLKRRPSTAAAAVQPTSTPALTLPPQPLFSPLSLSPVHPHPNLNIPSSASSSSSTFARGAISGHHDELGPSASAASRSASSFDAHPNSNSGHSHHHHTHGDLSQHRQQHIVPQQNSSKHQHRPAPSPQGLAAQMQSQSQMQRSTSASASLGSSPHDHSPALTTTSTKAVKILQSLNPTRAEMHMAHTHTPPSPHASLRPHQHQLLSSSSRRSSRSQSRSRSRAGSPPRSPIASTLVPGSIAGSGTVTGTATPAPGLNLNPALLGPSQSMSMLSALAPAGDRGREGGRSEKMKDKGREREKERSKATPASSLIEAYKRQEREREELERVARMGEVLDDHVDLDADLEEAPVHVRPRSMDKARRLLGDDVDFTGSWRARSQQPSINHNQGQSRSQPSSFGRSKGRRHSIATSISLLDAYPSLNKDESSQNSSAPAARRNLNVDTSSSFIQRRKAIHSFASMDSGLDLAPRLASDVEEQHLELGSDRVNGFGVIERLVGAHPPSPSPSPNPSPNPSSTRPHQHQSHSQPPTQPHTPEPATPYYTVFGSTSGRVVAVGGREDAAWDAYGLGYWDSGMGGLGRRTTVGAGASGGKEKEKPSLGRSLSRKVSGRWRKHGGVVVGVISDTEKDRSKERGRDRVLPDVPGRSSMQERGKAGSASRREDVEKEEEERQKMRNRRSLRLSIEKFADLDVGVEEDGRFRRLGAGASPEMDVDLNSENDEDVDESKEVELPVPRHVYLKEEPGSSSTVSSPAGGGGRFWKLMKRISVGGGLRDKFLGPSSSAGGTPTDAHPPPVPPLPPNLASLTPPHSQSHHHNQKTEAEAKPKHRLHGSRSTDSSLKFLRNRGATASSKSSSTASSPTPHTDLNSQSKDPSTPLASPNTRKAPPANIPTTTAAATASGTAASSPNLASNHPRRSTTTRSSSPVSSSDVVSASASASTKLFHHAQSSRSSESSFSEENQVVPPLPLPLPVTKSMLAQHIIAPSELRRVGEDDDVSHSRVQHRHQQGAIGMGLGLGMAGMTVRMPSPRDLSEEDWMIVRSPSVELPSLTLPPRRARAAVAPPSTSSNNSAPAASSPLASSSPPSALGGGSPPSLPFWPVRAGEFSVDFDFDRDLEGMSMDRSESPTIPSFSTAGAVNAFPSRRLSSISKSSKAKGSPSTPHPHSAGGIGPVSPSPAALSGSTSATSPTSATPTSSLKHSLSLPTPTSLPPPPRPLRSAHRPGPGVSPAGAQGTLRSASASASLPASSTRGGDAPAPSTSFLPRLQGEGVDAGRAQFQLPQVDINPGADSIPPGRRSESHATTSSSNVVKSLAGFNQHNRRSSGGTSVLTLRPTAGQRRSSSFGAPSVSLSSLAPDSPLEREDSADMWSERGKEIDKDVKKFALTEQEKAAKWADLLERSERAGGTLHIELGMRLGR</sequence>
<dbReference type="OrthoDB" id="3364707at2759"/>
<feature type="compositionally biased region" description="Low complexity" evidence="1">
    <location>
        <begin position="1306"/>
        <end position="1317"/>
    </location>
</feature>
<feature type="region of interest" description="Disordered" evidence="1">
    <location>
        <begin position="566"/>
        <end position="613"/>
    </location>
</feature>
<feature type="compositionally biased region" description="Polar residues" evidence="1">
    <location>
        <begin position="933"/>
        <end position="951"/>
    </location>
</feature>
<feature type="compositionally biased region" description="Low complexity" evidence="1">
    <location>
        <begin position="310"/>
        <end position="336"/>
    </location>
</feature>
<feature type="compositionally biased region" description="Pro residues" evidence="1">
    <location>
        <begin position="571"/>
        <end position="583"/>
    </location>
</feature>
<feature type="region of interest" description="Disordered" evidence="1">
    <location>
        <begin position="349"/>
        <end position="394"/>
    </location>
</feature>
<dbReference type="STRING" id="685588.A0A067SHA2"/>
<feature type="compositionally biased region" description="Low complexity" evidence="1">
    <location>
        <begin position="34"/>
        <end position="60"/>
    </location>
</feature>
<feature type="compositionally biased region" description="Polar residues" evidence="1">
    <location>
        <begin position="448"/>
        <end position="470"/>
    </location>
</feature>
<feature type="region of interest" description="Disordered" evidence="1">
    <location>
        <begin position="692"/>
        <end position="745"/>
    </location>
</feature>
<organism evidence="2 3">
    <name type="scientific">Galerina marginata (strain CBS 339.88)</name>
    <dbReference type="NCBI Taxonomy" id="685588"/>
    <lineage>
        <taxon>Eukaryota</taxon>
        <taxon>Fungi</taxon>
        <taxon>Dikarya</taxon>
        <taxon>Basidiomycota</taxon>
        <taxon>Agaricomycotina</taxon>
        <taxon>Agaricomycetes</taxon>
        <taxon>Agaricomycetidae</taxon>
        <taxon>Agaricales</taxon>
        <taxon>Agaricineae</taxon>
        <taxon>Strophariaceae</taxon>
        <taxon>Galerina</taxon>
    </lineage>
</organism>
<feature type="region of interest" description="Disordered" evidence="1">
    <location>
        <begin position="771"/>
        <end position="827"/>
    </location>
</feature>
<feature type="compositionally biased region" description="Low complexity" evidence="1">
    <location>
        <begin position="1215"/>
        <end position="1228"/>
    </location>
</feature>
<proteinExistence type="predicted"/>
<feature type="compositionally biased region" description="Basic and acidic residues" evidence="1">
    <location>
        <begin position="718"/>
        <end position="742"/>
    </location>
</feature>
<feature type="compositionally biased region" description="Low complexity" evidence="1">
    <location>
        <begin position="954"/>
        <end position="976"/>
    </location>
</feature>
<gene>
    <name evidence="2" type="ORF">GALMADRAFT_232730</name>
</gene>
<evidence type="ECO:0000313" key="3">
    <source>
        <dbReference type="Proteomes" id="UP000027222"/>
    </source>
</evidence>
<reference evidence="3" key="1">
    <citation type="journal article" date="2014" name="Proc. Natl. Acad. Sci. U.S.A.">
        <title>Extensive sampling of basidiomycete genomes demonstrates inadequacy of the white-rot/brown-rot paradigm for wood decay fungi.</title>
        <authorList>
            <person name="Riley R."/>
            <person name="Salamov A.A."/>
            <person name="Brown D.W."/>
            <person name="Nagy L.G."/>
            <person name="Floudas D."/>
            <person name="Held B.W."/>
            <person name="Levasseur A."/>
            <person name="Lombard V."/>
            <person name="Morin E."/>
            <person name="Otillar R."/>
            <person name="Lindquist E.A."/>
            <person name="Sun H."/>
            <person name="LaButti K.M."/>
            <person name="Schmutz J."/>
            <person name="Jabbour D."/>
            <person name="Luo H."/>
            <person name="Baker S.E."/>
            <person name="Pisabarro A.G."/>
            <person name="Walton J.D."/>
            <person name="Blanchette R.A."/>
            <person name="Henrissat B."/>
            <person name="Martin F."/>
            <person name="Cullen D."/>
            <person name="Hibbett D.S."/>
            <person name="Grigoriev I.V."/>
        </authorList>
    </citation>
    <scope>NUCLEOTIDE SEQUENCE [LARGE SCALE GENOMIC DNA]</scope>
    <source>
        <strain evidence="3">CBS 339.88</strain>
    </source>
</reference>
<feature type="compositionally biased region" description="Basic and acidic residues" evidence="1">
    <location>
        <begin position="1427"/>
        <end position="1441"/>
    </location>
</feature>
<feature type="region of interest" description="Disordered" evidence="1">
    <location>
        <begin position="448"/>
        <end position="476"/>
    </location>
</feature>
<feature type="compositionally biased region" description="Polar residues" evidence="1">
    <location>
        <begin position="232"/>
        <end position="249"/>
    </location>
</feature>
<evidence type="ECO:0000313" key="2">
    <source>
        <dbReference type="EMBL" id="KDR66138.1"/>
    </source>
</evidence>
<feature type="compositionally biased region" description="Low complexity" evidence="1">
    <location>
        <begin position="268"/>
        <end position="282"/>
    </location>
</feature>
<feature type="compositionally biased region" description="Acidic residues" evidence="1">
    <location>
        <begin position="780"/>
        <end position="796"/>
    </location>
</feature>
<feature type="region of interest" description="Disordered" evidence="1">
    <location>
        <begin position="30"/>
        <end position="336"/>
    </location>
</feature>
<feature type="region of interest" description="Disordered" evidence="1">
    <location>
        <begin position="840"/>
        <end position="1000"/>
    </location>
</feature>
<protein>
    <submittedName>
        <fullName evidence="2">Uncharacterized protein</fullName>
    </submittedName>
</protein>
<feature type="compositionally biased region" description="Polar residues" evidence="1">
    <location>
        <begin position="1194"/>
        <end position="1204"/>
    </location>
</feature>
<feature type="region of interest" description="Disordered" evidence="1">
    <location>
        <begin position="1012"/>
        <end position="1031"/>
    </location>
</feature>
<feature type="compositionally biased region" description="Low complexity" evidence="1">
    <location>
        <begin position="143"/>
        <end position="163"/>
    </location>
</feature>
<feature type="compositionally biased region" description="Basic and acidic residues" evidence="1">
    <location>
        <begin position="352"/>
        <end position="376"/>
    </location>
</feature>
<feature type="compositionally biased region" description="Low complexity" evidence="1">
    <location>
        <begin position="584"/>
        <end position="598"/>
    </location>
</feature>
<feature type="compositionally biased region" description="Low complexity" evidence="1">
    <location>
        <begin position="203"/>
        <end position="225"/>
    </location>
</feature>
<feature type="region of interest" description="Disordered" evidence="1">
    <location>
        <begin position="1187"/>
        <end position="1441"/>
    </location>
</feature>
<feature type="compositionally biased region" description="Low complexity" evidence="1">
    <location>
        <begin position="988"/>
        <end position="1000"/>
    </location>
</feature>
<feature type="compositionally biased region" description="Polar residues" evidence="1">
    <location>
        <begin position="1369"/>
        <end position="1398"/>
    </location>
</feature>
<feature type="region of interest" description="Disordered" evidence="1">
    <location>
        <begin position="1124"/>
        <end position="1160"/>
    </location>
</feature>
<accession>A0A067SHA2</accession>
<feature type="compositionally biased region" description="Low complexity" evidence="1">
    <location>
        <begin position="101"/>
        <end position="126"/>
    </location>
</feature>
<feature type="compositionally biased region" description="Low complexity" evidence="1">
    <location>
        <begin position="1244"/>
        <end position="1275"/>
    </location>
</feature>
<name>A0A067SHA2_GALM3</name>
<dbReference type="HOGENOM" id="CLU_249393_0_0_1"/>
<feature type="compositionally biased region" description="Basic and acidic residues" evidence="1">
    <location>
        <begin position="694"/>
        <end position="709"/>
    </location>
</feature>
<feature type="compositionally biased region" description="Low complexity" evidence="1">
    <location>
        <begin position="916"/>
        <end position="931"/>
    </location>
</feature>
<feature type="compositionally biased region" description="Low complexity" evidence="1">
    <location>
        <begin position="1017"/>
        <end position="1031"/>
    </location>
</feature>
<feature type="compositionally biased region" description="Polar residues" evidence="1">
    <location>
        <begin position="1406"/>
        <end position="1423"/>
    </location>
</feature>
<feature type="compositionally biased region" description="Pro residues" evidence="1">
    <location>
        <begin position="599"/>
        <end position="608"/>
    </location>
</feature>
<feature type="compositionally biased region" description="Pro residues" evidence="1">
    <location>
        <begin position="859"/>
        <end position="869"/>
    </location>
</feature>
<dbReference type="Proteomes" id="UP000027222">
    <property type="component" value="Unassembled WGS sequence"/>
</dbReference>
<feature type="region of interest" description="Disordered" evidence="1">
    <location>
        <begin position="652"/>
        <end position="677"/>
    </location>
</feature>